<feature type="transmembrane region" description="Helical" evidence="1">
    <location>
        <begin position="12"/>
        <end position="31"/>
    </location>
</feature>
<feature type="transmembrane region" description="Helical" evidence="1">
    <location>
        <begin position="70"/>
        <end position="93"/>
    </location>
</feature>
<keyword evidence="1" id="KW-0812">Transmembrane</keyword>
<feature type="transmembrane region" description="Helical" evidence="1">
    <location>
        <begin position="43"/>
        <end position="64"/>
    </location>
</feature>
<feature type="transmembrane region" description="Helical" evidence="1">
    <location>
        <begin position="167"/>
        <end position="189"/>
    </location>
</feature>
<feature type="transmembrane region" description="Helical" evidence="1">
    <location>
        <begin position="196"/>
        <end position="219"/>
    </location>
</feature>
<keyword evidence="1" id="KW-0472">Membrane</keyword>
<feature type="transmembrane region" description="Helical" evidence="1">
    <location>
        <begin position="132"/>
        <end position="155"/>
    </location>
</feature>
<evidence type="ECO:0000256" key="1">
    <source>
        <dbReference type="SAM" id="Phobius"/>
    </source>
</evidence>
<dbReference type="Pfam" id="PF07343">
    <property type="entry name" value="DUF1475"/>
    <property type="match status" value="1"/>
</dbReference>
<dbReference type="EMBL" id="OZ034816">
    <property type="protein sequence ID" value="CAL1373216.1"/>
    <property type="molecule type" value="Genomic_DNA"/>
</dbReference>
<name>A0AAV2DJP0_9ROSI</name>
<protein>
    <submittedName>
        <fullName evidence="2">Uncharacterized protein</fullName>
    </submittedName>
</protein>
<evidence type="ECO:0000313" key="2">
    <source>
        <dbReference type="EMBL" id="CAL1373216.1"/>
    </source>
</evidence>
<sequence>MGLLRSGGGLRTLFLVQACTFGPVIFNCYYAHPPFTKETYTTWSCASFIEIYIHMSYLAVWIAYKEPNFVHSAIWTFLIFLTGCTAICSYIFIQFLKLSPDESAQDPIYHVLLRHEHKSNEEEKGKKKSASVGVATTGFIVLTCLMVATLLYSALAAGSPFRKEVFLAPWVITTLIDHCYLSVVLLVWIAYKETSWLSVSLWMVLFICLGSLAFGAYMIKQLCQLTSQDPAYLVLLKHNNRAAREPLLSSGQATKGQRQGN</sequence>
<dbReference type="Proteomes" id="UP001497516">
    <property type="component" value="Chromosome 3"/>
</dbReference>
<evidence type="ECO:0000313" key="3">
    <source>
        <dbReference type="Proteomes" id="UP001497516"/>
    </source>
</evidence>
<organism evidence="2 3">
    <name type="scientific">Linum trigynum</name>
    <dbReference type="NCBI Taxonomy" id="586398"/>
    <lineage>
        <taxon>Eukaryota</taxon>
        <taxon>Viridiplantae</taxon>
        <taxon>Streptophyta</taxon>
        <taxon>Embryophyta</taxon>
        <taxon>Tracheophyta</taxon>
        <taxon>Spermatophyta</taxon>
        <taxon>Magnoliopsida</taxon>
        <taxon>eudicotyledons</taxon>
        <taxon>Gunneridae</taxon>
        <taxon>Pentapetalae</taxon>
        <taxon>rosids</taxon>
        <taxon>fabids</taxon>
        <taxon>Malpighiales</taxon>
        <taxon>Linaceae</taxon>
        <taxon>Linum</taxon>
    </lineage>
</organism>
<dbReference type="PANTHER" id="PTHR36318">
    <property type="entry name" value="OS06G0581300 PROTEIN"/>
    <property type="match status" value="1"/>
</dbReference>
<dbReference type="PANTHER" id="PTHR36318:SF3">
    <property type="entry name" value="OS06G0581300 PROTEIN"/>
    <property type="match status" value="1"/>
</dbReference>
<dbReference type="InterPro" id="IPR009943">
    <property type="entry name" value="DUF1475"/>
</dbReference>
<gene>
    <name evidence="2" type="ORF">LTRI10_LOCUS15160</name>
</gene>
<accession>A0AAV2DJP0</accession>
<proteinExistence type="predicted"/>
<keyword evidence="1" id="KW-1133">Transmembrane helix</keyword>
<keyword evidence="3" id="KW-1185">Reference proteome</keyword>
<reference evidence="2 3" key="1">
    <citation type="submission" date="2024-04" db="EMBL/GenBank/DDBJ databases">
        <authorList>
            <person name="Fracassetti M."/>
        </authorList>
    </citation>
    <scope>NUCLEOTIDE SEQUENCE [LARGE SCALE GENOMIC DNA]</scope>
</reference>
<dbReference type="AlphaFoldDB" id="A0AAV2DJP0"/>